<sequence>MGSISEKISLTPLCLKLIANLYFSGEALSWGSCITRCITEPTIIPIAMLNIPRLEKSKITKITVITFITKGAREGIVKILCEFNIPVTRPDKDIRTRENIIIRFITINLYTSNWLFAIFERIAPISGERIKITAEITKNTTTIMFTTELTNIFKSSFWFLFKYVE</sequence>
<reference evidence="1" key="1">
    <citation type="journal article" date="2014" name="Front. Microbiol.">
        <title>High frequency of phylogenetically diverse reductive dehalogenase-homologous genes in deep subseafloor sedimentary metagenomes.</title>
        <authorList>
            <person name="Kawai M."/>
            <person name="Futagami T."/>
            <person name="Toyoda A."/>
            <person name="Takaki Y."/>
            <person name="Nishi S."/>
            <person name="Hori S."/>
            <person name="Arai W."/>
            <person name="Tsubouchi T."/>
            <person name="Morono Y."/>
            <person name="Uchiyama I."/>
            <person name="Ito T."/>
            <person name="Fujiyama A."/>
            <person name="Inagaki F."/>
            <person name="Takami H."/>
        </authorList>
    </citation>
    <scope>NUCLEOTIDE SEQUENCE</scope>
    <source>
        <strain evidence="1">Expedition CK06-06</strain>
    </source>
</reference>
<gene>
    <name evidence="1" type="ORF">S01H4_05527</name>
</gene>
<evidence type="ECO:0000313" key="1">
    <source>
        <dbReference type="EMBL" id="GAG71619.1"/>
    </source>
</evidence>
<organism evidence="1">
    <name type="scientific">marine sediment metagenome</name>
    <dbReference type="NCBI Taxonomy" id="412755"/>
    <lineage>
        <taxon>unclassified sequences</taxon>
        <taxon>metagenomes</taxon>
        <taxon>ecological metagenomes</taxon>
    </lineage>
</organism>
<comment type="caution">
    <text evidence="1">The sequence shown here is derived from an EMBL/GenBank/DDBJ whole genome shotgun (WGS) entry which is preliminary data.</text>
</comment>
<dbReference type="AlphaFoldDB" id="X0ZQI3"/>
<name>X0ZQI3_9ZZZZ</name>
<accession>X0ZQI3</accession>
<proteinExistence type="predicted"/>
<protein>
    <submittedName>
        <fullName evidence="1">Uncharacterized protein</fullName>
    </submittedName>
</protein>
<dbReference type="EMBL" id="BART01001612">
    <property type="protein sequence ID" value="GAG71619.1"/>
    <property type="molecule type" value="Genomic_DNA"/>
</dbReference>